<evidence type="ECO:0000313" key="3">
    <source>
        <dbReference type="Proteomes" id="UP000299102"/>
    </source>
</evidence>
<dbReference type="Proteomes" id="UP000299102">
    <property type="component" value="Unassembled WGS sequence"/>
</dbReference>
<evidence type="ECO:0000313" key="2">
    <source>
        <dbReference type="EMBL" id="GBP19693.1"/>
    </source>
</evidence>
<gene>
    <name evidence="2" type="ORF">EVAR_75665_1</name>
</gene>
<sequence>MDKDVLRNPPKKVQTIKEVELLKNVSLVHLKIDPPYSILLLLLFCFVNVCIVRPFPRSIQNQREVDKIGGASKYVSSGKARVVVAADAGALKLASPHHTNDGREPWRPVRRIGAATGGQLQGSDCVRLKIAQFPVRQIASEDEFLAVCGQNDRQRFQKIILLYYSQASYVVVGVRLRRIHFLCIPPRAKGKEGKNPLWAVRAPGRTGIKYFSQVFNEWSRFFFLEVCIKITSESLEQRTNRQDIERMYTPTRSADANCRRHHIGLGCSDERLTFYPYSAIDRHATCNTQTKKFETIVASFHRIAPGKVVPFERRAGRSPRRSTRGAKSKPAPTRYVIELPNVSRADCAAAAPPPLASNGKHSAADSRALIAEQRHGAPKTKDSR</sequence>
<organism evidence="2 3">
    <name type="scientific">Eumeta variegata</name>
    <name type="common">Bagworm moth</name>
    <name type="synonym">Eumeta japonica</name>
    <dbReference type="NCBI Taxonomy" id="151549"/>
    <lineage>
        <taxon>Eukaryota</taxon>
        <taxon>Metazoa</taxon>
        <taxon>Ecdysozoa</taxon>
        <taxon>Arthropoda</taxon>
        <taxon>Hexapoda</taxon>
        <taxon>Insecta</taxon>
        <taxon>Pterygota</taxon>
        <taxon>Neoptera</taxon>
        <taxon>Endopterygota</taxon>
        <taxon>Lepidoptera</taxon>
        <taxon>Glossata</taxon>
        <taxon>Ditrysia</taxon>
        <taxon>Tineoidea</taxon>
        <taxon>Psychidae</taxon>
        <taxon>Oiketicinae</taxon>
        <taxon>Eumeta</taxon>
    </lineage>
</organism>
<name>A0A4C1U032_EUMVA</name>
<accession>A0A4C1U032</accession>
<feature type="region of interest" description="Disordered" evidence="1">
    <location>
        <begin position="348"/>
        <end position="384"/>
    </location>
</feature>
<protein>
    <submittedName>
        <fullName evidence="2">Uncharacterized protein</fullName>
    </submittedName>
</protein>
<comment type="caution">
    <text evidence="2">The sequence shown here is derived from an EMBL/GenBank/DDBJ whole genome shotgun (WGS) entry which is preliminary data.</text>
</comment>
<feature type="compositionally biased region" description="Basic residues" evidence="1">
    <location>
        <begin position="316"/>
        <end position="327"/>
    </location>
</feature>
<keyword evidence="3" id="KW-1185">Reference proteome</keyword>
<reference evidence="2 3" key="1">
    <citation type="journal article" date="2019" name="Commun. Biol.">
        <title>The bagworm genome reveals a unique fibroin gene that provides high tensile strength.</title>
        <authorList>
            <person name="Kono N."/>
            <person name="Nakamura H."/>
            <person name="Ohtoshi R."/>
            <person name="Tomita M."/>
            <person name="Numata K."/>
            <person name="Arakawa K."/>
        </authorList>
    </citation>
    <scope>NUCLEOTIDE SEQUENCE [LARGE SCALE GENOMIC DNA]</scope>
</reference>
<feature type="compositionally biased region" description="Basic and acidic residues" evidence="1">
    <location>
        <begin position="372"/>
        <end position="384"/>
    </location>
</feature>
<proteinExistence type="predicted"/>
<dbReference type="AlphaFoldDB" id="A0A4C1U032"/>
<evidence type="ECO:0000256" key="1">
    <source>
        <dbReference type="SAM" id="MobiDB-lite"/>
    </source>
</evidence>
<dbReference type="EMBL" id="BGZK01000110">
    <property type="protein sequence ID" value="GBP19693.1"/>
    <property type="molecule type" value="Genomic_DNA"/>
</dbReference>
<feature type="region of interest" description="Disordered" evidence="1">
    <location>
        <begin position="311"/>
        <end position="334"/>
    </location>
</feature>